<keyword evidence="6" id="KW-1185">Reference proteome</keyword>
<keyword evidence="2" id="KW-0732">Signal</keyword>
<proteinExistence type="predicted"/>
<feature type="domain" description="MucBP" evidence="3">
    <location>
        <begin position="309"/>
        <end position="371"/>
    </location>
</feature>
<dbReference type="Gene3D" id="3.10.20.320">
    <property type="entry name" value="Putative peptidoglycan bound protein (lpxtg motif)"/>
    <property type="match status" value="1"/>
</dbReference>
<sequence length="616" mass="67436">MHHLVRKMTIAGLALTLFSGLAIPASAEIVSADNPSTTRSTSNTTYTISSIGLPYNISVDSHGMHQVPWYPDESAQAYSASTIKDGTFASAFLPRHKSDIFAPAIIDSMSGLTKPLTLTPNETVLQYLRPIKDISNSLSDADAVSGLQDEYAFNAWLFKALAEEELGTADFKTLQTEYSTTYRNKIITSAAIYGDTNNPASAYDDLFDNEGDFTAKAAGTLKTQGGAYHVNQDNPAYTAKQLSQLDPNGAKDAITKFFTQPMTNLLTKQADGTYQLDGAAVALQIKYGIFAFNTTPSTGTPTPSRTSRPVTVHYVDNHGTTLKADQTLTGSLGAPYQAKALDIKGYTLTQTPKNATGTFTDTAQDVTYVYTKATATETAVDTIAPKGSVIYATKKIGLYQQATFTNRARQQWYANKSRINRPMFLVTGYATSKNGVKRYRVKDINHLSKTDGKTGYVTANAAYTSPVYYAAKHATITVINPKGINAYSKKNLTSQQNHYRQGQVLKVKKIVAHNLTTRFVLNNGHYISANKKLVKAGKQTMPRRVQAKTALNRYTTANLTKRNHHYPQKSHARFTVTGWAYSNANNFSKGDTLRYQVAGGYITANPRLVHVLITDK</sequence>
<comment type="caution">
    <text evidence="5">The sequence shown here is derived from an EMBL/GenBank/DDBJ whole genome shotgun (WGS) entry which is preliminary data.</text>
</comment>
<reference evidence="5 6" key="1">
    <citation type="submission" date="2020-03" db="EMBL/GenBank/DDBJ databases">
        <authorList>
            <person name="Zhang Z."/>
            <person name="Guo Z."/>
            <person name="Hou Q."/>
            <person name="Shen X."/>
        </authorList>
    </citation>
    <scope>NUCLEOTIDE SEQUENCE [LARGE SCALE GENOMIC DNA]</scope>
    <source>
        <strain evidence="5 6">HBUAS51329</strain>
    </source>
</reference>
<dbReference type="InterPro" id="IPR009459">
    <property type="entry name" value="MucBP_dom"/>
</dbReference>
<feature type="chain" id="PRO_5045224815" evidence="2">
    <location>
        <begin position="28"/>
        <end position="616"/>
    </location>
</feature>
<feature type="signal peptide" evidence="2">
    <location>
        <begin position="1"/>
        <end position="27"/>
    </location>
</feature>
<dbReference type="RefSeq" id="WP_168849141.1">
    <property type="nucleotide sequence ID" value="NZ_JAAVSD010000008.1"/>
</dbReference>
<evidence type="ECO:0000259" key="4">
    <source>
        <dbReference type="Pfam" id="PF19087"/>
    </source>
</evidence>
<evidence type="ECO:0000313" key="6">
    <source>
        <dbReference type="Proteomes" id="UP000707477"/>
    </source>
</evidence>
<dbReference type="Proteomes" id="UP000707477">
    <property type="component" value="Unassembled WGS sequence"/>
</dbReference>
<feature type="domain" description="DUF5776" evidence="4">
    <location>
        <begin position="468"/>
        <end position="534"/>
    </location>
</feature>
<accession>A0ABX1L2Y2</accession>
<gene>
    <name evidence="5" type="ORF">HEQ44_04215</name>
</gene>
<dbReference type="Pfam" id="PF19087">
    <property type="entry name" value="DUF5776"/>
    <property type="match status" value="1"/>
</dbReference>
<evidence type="ECO:0000256" key="1">
    <source>
        <dbReference type="ARBA" id="ARBA00022737"/>
    </source>
</evidence>
<keyword evidence="1" id="KW-0677">Repeat</keyword>
<evidence type="ECO:0000259" key="3">
    <source>
        <dbReference type="Pfam" id="PF06458"/>
    </source>
</evidence>
<dbReference type="Pfam" id="PF06458">
    <property type="entry name" value="MucBP"/>
    <property type="match status" value="1"/>
</dbReference>
<evidence type="ECO:0000313" key="5">
    <source>
        <dbReference type="EMBL" id="NLR29383.1"/>
    </source>
</evidence>
<name>A0ABX1L2Y2_9LACO</name>
<protein>
    <submittedName>
        <fullName evidence="5">MucBP domain-containing protein</fullName>
    </submittedName>
</protein>
<evidence type="ECO:0000256" key="2">
    <source>
        <dbReference type="SAM" id="SignalP"/>
    </source>
</evidence>
<dbReference type="InterPro" id="IPR044081">
    <property type="entry name" value="DUF5776"/>
</dbReference>
<dbReference type="EMBL" id="JAAVSD010000008">
    <property type="protein sequence ID" value="NLR29383.1"/>
    <property type="molecule type" value="Genomic_DNA"/>
</dbReference>
<organism evidence="5 6">
    <name type="scientific">Levilactobacillus tujiorum</name>
    <dbReference type="NCBI Taxonomy" id="2912243"/>
    <lineage>
        <taxon>Bacteria</taxon>
        <taxon>Bacillati</taxon>
        <taxon>Bacillota</taxon>
        <taxon>Bacilli</taxon>
        <taxon>Lactobacillales</taxon>
        <taxon>Lactobacillaceae</taxon>
        <taxon>Levilactobacillus</taxon>
    </lineage>
</organism>